<feature type="compositionally biased region" description="Basic and acidic residues" evidence="7">
    <location>
        <begin position="62"/>
        <end position="77"/>
    </location>
</feature>
<dbReference type="CDD" id="cd12935">
    <property type="entry name" value="LEM_like"/>
    <property type="match status" value="1"/>
</dbReference>
<comment type="subcellular location">
    <subcellularLocation>
        <location evidence="1">Nucleus inner membrane</location>
    </subcellularLocation>
</comment>
<gene>
    <name evidence="10" type="primary">SRC1_1</name>
    <name evidence="10" type="ORF">BGZ80_000326</name>
</gene>
<dbReference type="AlphaFoldDB" id="A0A9P6SYJ1"/>
<organism evidence="10 11">
    <name type="scientific">Entomortierella chlamydospora</name>
    <dbReference type="NCBI Taxonomy" id="101097"/>
    <lineage>
        <taxon>Eukaryota</taxon>
        <taxon>Fungi</taxon>
        <taxon>Fungi incertae sedis</taxon>
        <taxon>Mucoromycota</taxon>
        <taxon>Mortierellomycotina</taxon>
        <taxon>Mortierellomycetes</taxon>
        <taxon>Mortierellales</taxon>
        <taxon>Mortierellaceae</taxon>
        <taxon>Entomortierella</taxon>
    </lineage>
</organism>
<evidence type="ECO:0000256" key="5">
    <source>
        <dbReference type="ARBA" id="ARBA00023136"/>
    </source>
</evidence>
<feature type="compositionally biased region" description="Basic and acidic residues" evidence="7">
    <location>
        <begin position="136"/>
        <end position="152"/>
    </location>
</feature>
<dbReference type="GO" id="GO:0071763">
    <property type="term" value="P:nuclear membrane organization"/>
    <property type="evidence" value="ECO:0007669"/>
    <property type="project" value="TreeGrafter"/>
</dbReference>
<evidence type="ECO:0000256" key="6">
    <source>
        <dbReference type="ARBA" id="ARBA00023242"/>
    </source>
</evidence>
<evidence type="ECO:0000313" key="10">
    <source>
        <dbReference type="EMBL" id="KAG0011921.1"/>
    </source>
</evidence>
<keyword evidence="5 8" id="KW-0472">Membrane</keyword>
<proteinExistence type="predicted"/>
<dbReference type="InterPro" id="IPR044780">
    <property type="entry name" value="Heh2/Src1"/>
</dbReference>
<reference evidence="10" key="1">
    <citation type="journal article" date="2020" name="Fungal Divers.">
        <title>Resolving the Mortierellaceae phylogeny through synthesis of multi-gene phylogenetics and phylogenomics.</title>
        <authorList>
            <person name="Vandepol N."/>
            <person name="Liber J."/>
            <person name="Desiro A."/>
            <person name="Na H."/>
            <person name="Kennedy M."/>
            <person name="Barry K."/>
            <person name="Grigoriev I.V."/>
            <person name="Miller A.N."/>
            <person name="O'Donnell K."/>
            <person name="Stajich J.E."/>
            <person name="Bonito G."/>
        </authorList>
    </citation>
    <scope>NUCLEOTIDE SEQUENCE</scope>
    <source>
        <strain evidence="10">NRRL 2769</strain>
    </source>
</reference>
<evidence type="ECO:0000256" key="1">
    <source>
        <dbReference type="ARBA" id="ARBA00004540"/>
    </source>
</evidence>
<comment type="caution">
    <text evidence="10">The sequence shown here is derived from an EMBL/GenBank/DDBJ whole genome shotgun (WGS) entry which is preliminary data.</text>
</comment>
<dbReference type="GO" id="GO:0005637">
    <property type="term" value="C:nuclear inner membrane"/>
    <property type="evidence" value="ECO:0007669"/>
    <property type="project" value="UniProtKB-SubCell"/>
</dbReference>
<feature type="compositionally biased region" description="Polar residues" evidence="7">
    <location>
        <begin position="78"/>
        <end position="87"/>
    </location>
</feature>
<keyword evidence="2" id="KW-0597">Phosphoprotein</keyword>
<dbReference type="GO" id="GO:0003682">
    <property type="term" value="F:chromatin binding"/>
    <property type="evidence" value="ECO:0007669"/>
    <property type="project" value="InterPro"/>
</dbReference>
<feature type="region of interest" description="Disordered" evidence="7">
    <location>
        <begin position="60"/>
        <end position="272"/>
    </location>
</feature>
<evidence type="ECO:0000256" key="8">
    <source>
        <dbReference type="SAM" id="Phobius"/>
    </source>
</evidence>
<evidence type="ECO:0000256" key="3">
    <source>
        <dbReference type="ARBA" id="ARBA00022692"/>
    </source>
</evidence>
<keyword evidence="11" id="KW-1185">Reference proteome</keyword>
<keyword evidence="6" id="KW-0539">Nucleus</keyword>
<dbReference type="EMBL" id="JAAAID010001066">
    <property type="protein sequence ID" value="KAG0011921.1"/>
    <property type="molecule type" value="Genomic_DNA"/>
</dbReference>
<keyword evidence="3 8" id="KW-0812">Transmembrane</keyword>
<dbReference type="InterPro" id="IPR018996">
    <property type="entry name" value="Man1/Src1-like_C"/>
</dbReference>
<dbReference type="InterPro" id="IPR041885">
    <property type="entry name" value="MAN1_winged_helix_dom"/>
</dbReference>
<feature type="domain" description="Man1/Src1-like C-terminal" evidence="9">
    <location>
        <begin position="308"/>
        <end position="630"/>
    </location>
</feature>
<sequence>MASSEAPHYLHPDFDPWKLKMDQIREILIQHHVRTPTGIVKKQQLVDLFIQHIRPQVPEITQAEKDADSNDHAEKTSTTKARQPRSTKAQKEEEPVEPTPTKPARVKRASSKLALESEETPEVKPKLKRSNSRAKVVVDKSDTESKTTETPRGRSRKPIVQSEDDNEPIVKPTRVKRVTKEAKEKKKAKNENFSNENPFQSGSESERSRSRPRSRGRKPKVADKASSSAARDHVFKVPAQPAFSKFMQAPPQEKTEPPKSTTQPKPRDVSIDDLPEPKTLILGASQPDFQEILQNMRRQLVPITLAISAVLLAYGIWLRQTRIDIGFCTETELESPTSRAWYYPTCIPCPDHATCLRSDAEPICSPEYLLKPQLLSFGNLFPITPVCVLNKAKEYQSLQVADAAEKLLHLYAGNVECSLSREKLPLNSAEYKARRSISTEDLRSQVEQLKDANISDEDFSQYWERALRELHRRSDKVSFEQGLDGEERIRSLKPQRSLGCRLRQALVGWIIKFKLLFLALASSALGGFAIRAHVLNRRKQGRVISGLVQNVLSKLSDQAHYYYVDPVIYPDPFLPQTQLRDALLMDVSSPTRRQEIWSKVEAVVERNSNVRTSSQEVRGELYKTWEWIGPSGVLSQPGIDSRAGNANFHNEVGSQAMFGGGIRARGTPKVPPRTGPHGSFFGIRRQDSEYLNPENSLYPSLSQEYSQE</sequence>
<dbReference type="GO" id="GO:0005783">
    <property type="term" value="C:endoplasmic reticulum"/>
    <property type="evidence" value="ECO:0007669"/>
    <property type="project" value="TreeGrafter"/>
</dbReference>
<dbReference type="GO" id="GO:0034399">
    <property type="term" value="C:nuclear periphery"/>
    <property type="evidence" value="ECO:0007669"/>
    <property type="project" value="TreeGrafter"/>
</dbReference>
<feature type="compositionally biased region" description="Basic residues" evidence="7">
    <location>
        <begin position="210"/>
        <end position="219"/>
    </location>
</feature>
<dbReference type="PANTHER" id="PTHR47808">
    <property type="entry name" value="INNER NUCLEAR MEMBRANE PROTEIN HEH2-RELATED"/>
    <property type="match status" value="1"/>
</dbReference>
<evidence type="ECO:0000256" key="7">
    <source>
        <dbReference type="SAM" id="MobiDB-lite"/>
    </source>
</evidence>
<dbReference type="Pfam" id="PF09402">
    <property type="entry name" value="MSC"/>
    <property type="match status" value="1"/>
</dbReference>
<dbReference type="Proteomes" id="UP000703661">
    <property type="component" value="Unassembled WGS sequence"/>
</dbReference>
<feature type="region of interest" description="Disordered" evidence="7">
    <location>
        <begin position="668"/>
        <end position="687"/>
    </location>
</feature>
<evidence type="ECO:0000313" key="11">
    <source>
        <dbReference type="Proteomes" id="UP000703661"/>
    </source>
</evidence>
<evidence type="ECO:0000256" key="4">
    <source>
        <dbReference type="ARBA" id="ARBA00022989"/>
    </source>
</evidence>
<dbReference type="OrthoDB" id="2503928at2759"/>
<feature type="transmembrane region" description="Helical" evidence="8">
    <location>
        <begin position="300"/>
        <end position="318"/>
    </location>
</feature>
<dbReference type="Gene3D" id="1.10.10.1180">
    <property type="entry name" value="MAN1, winged-helix domain"/>
    <property type="match status" value="1"/>
</dbReference>
<dbReference type="PANTHER" id="PTHR47808:SF2">
    <property type="entry name" value="LEM DOMAIN-CONTAINING PROTEIN 2"/>
    <property type="match status" value="1"/>
</dbReference>
<name>A0A9P6SYJ1_9FUNG</name>
<dbReference type="InterPro" id="IPR011015">
    <property type="entry name" value="LEM/LEM-like_dom_sf"/>
</dbReference>
<evidence type="ECO:0000256" key="2">
    <source>
        <dbReference type="ARBA" id="ARBA00022553"/>
    </source>
</evidence>
<keyword evidence="4 8" id="KW-1133">Transmembrane helix</keyword>
<feature type="compositionally biased region" description="Low complexity" evidence="7">
    <location>
        <begin position="191"/>
        <end position="203"/>
    </location>
</feature>
<protein>
    <submittedName>
        <fullName evidence="10">Inner nuclear membrane protein enriched at telomere/subtelomere region</fullName>
    </submittedName>
</protein>
<evidence type="ECO:0000259" key="9">
    <source>
        <dbReference type="Pfam" id="PF09402"/>
    </source>
</evidence>
<accession>A0A9P6SYJ1</accession>
<dbReference type="Gene3D" id="1.10.720.40">
    <property type="match status" value="1"/>
</dbReference>
<feature type="transmembrane region" description="Helical" evidence="8">
    <location>
        <begin position="506"/>
        <end position="530"/>
    </location>
</feature>